<dbReference type="Gene3D" id="3.30.450.50">
    <property type="entry name" value="Longin domain"/>
    <property type="match status" value="1"/>
</dbReference>
<keyword evidence="3" id="KW-0175">Coiled coil</keyword>
<protein>
    <submittedName>
        <fullName evidence="6">Vesicle-associated membrane protein, putative</fullName>
    </submittedName>
</protein>
<dbReference type="OrthoDB" id="248747at2759"/>
<dbReference type="PANTHER" id="PTHR21136">
    <property type="entry name" value="SNARE PROTEINS"/>
    <property type="match status" value="1"/>
</dbReference>
<dbReference type="Proteomes" id="UP000007800">
    <property type="component" value="Unassembled WGS sequence"/>
</dbReference>
<evidence type="ECO:0000259" key="5">
    <source>
        <dbReference type="PROSITE" id="PS50892"/>
    </source>
</evidence>
<dbReference type="InterPro" id="IPR051097">
    <property type="entry name" value="Synaptobrevin-like_transport"/>
</dbReference>
<dbReference type="InParanoid" id="C5KC70"/>
<organism evidence="7">
    <name type="scientific">Perkinsus marinus (strain ATCC 50983 / TXsc)</name>
    <dbReference type="NCBI Taxonomy" id="423536"/>
    <lineage>
        <taxon>Eukaryota</taxon>
        <taxon>Sar</taxon>
        <taxon>Alveolata</taxon>
        <taxon>Perkinsozoa</taxon>
        <taxon>Perkinsea</taxon>
        <taxon>Perkinsida</taxon>
        <taxon>Perkinsidae</taxon>
        <taxon>Perkinsus</taxon>
    </lineage>
</organism>
<feature type="domain" description="Longin" evidence="4">
    <location>
        <begin position="1"/>
        <end position="47"/>
    </location>
</feature>
<dbReference type="Pfam" id="PF00957">
    <property type="entry name" value="Synaptobrevin"/>
    <property type="match status" value="1"/>
</dbReference>
<evidence type="ECO:0000256" key="2">
    <source>
        <dbReference type="ARBA" id="ARBA00023136"/>
    </source>
</evidence>
<dbReference type="PROSITE" id="PS50892">
    <property type="entry name" value="V_SNARE"/>
    <property type="match status" value="1"/>
</dbReference>
<dbReference type="GeneID" id="9063144"/>
<keyword evidence="7" id="KW-1185">Reference proteome</keyword>
<evidence type="ECO:0000313" key="6">
    <source>
        <dbReference type="EMBL" id="EER17883.1"/>
    </source>
</evidence>
<evidence type="ECO:0000256" key="3">
    <source>
        <dbReference type="PROSITE-ProRule" id="PRU00290"/>
    </source>
</evidence>
<reference evidence="6 7" key="1">
    <citation type="submission" date="2008-07" db="EMBL/GenBank/DDBJ databases">
        <authorList>
            <person name="El-Sayed N."/>
            <person name="Caler E."/>
            <person name="Inman J."/>
            <person name="Amedeo P."/>
            <person name="Hass B."/>
            <person name="Wortman J."/>
        </authorList>
    </citation>
    <scope>NUCLEOTIDE SEQUENCE [LARGE SCALE GENOMIC DNA]</scope>
    <source>
        <strain evidence="7">ATCC 50983 / TXsc</strain>
    </source>
</reference>
<dbReference type="PROSITE" id="PS50859">
    <property type="entry name" value="LONGIN"/>
    <property type="match status" value="1"/>
</dbReference>
<dbReference type="CDD" id="cd15843">
    <property type="entry name" value="R-SNARE"/>
    <property type="match status" value="1"/>
</dbReference>
<proteinExistence type="predicted"/>
<dbReference type="SUPFAM" id="SSF58038">
    <property type="entry name" value="SNARE fusion complex"/>
    <property type="match status" value="1"/>
</dbReference>
<dbReference type="GO" id="GO:0012505">
    <property type="term" value="C:endomembrane system"/>
    <property type="evidence" value="ECO:0007669"/>
    <property type="project" value="UniProtKB-SubCell"/>
</dbReference>
<dbReference type="EMBL" id="GG671975">
    <property type="protein sequence ID" value="EER17883.1"/>
    <property type="molecule type" value="Genomic_DNA"/>
</dbReference>
<dbReference type="OMA" id="DERMGRQ"/>
<dbReference type="FunCoup" id="C5KC70">
    <property type="interactions" value="408"/>
</dbReference>
<evidence type="ECO:0000256" key="1">
    <source>
        <dbReference type="ARBA" id="ARBA00004308"/>
    </source>
</evidence>
<sequence>MADERMGRQRPFRFLEDLKNKFEEQFNYAVVKAATPLQLNGEMQHSVLATLMEFHNSPEADTITRVRAHIGNIHDNMVENIDNIIKRQEKIELLVEKTDDLNRTATIFRREARLKT</sequence>
<accession>C5KC70</accession>
<feature type="domain" description="V-SNARE coiled-coil homology" evidence="5">
    <location>
        <begin position="62"/>
        <end position="116"/>
    </location>
</feature>
<dbReference type="InterPro" id="IPR042855">
    <property type="entry name" value="V_SNARE_CC"/>
</dbReference>
<keyword evidence="2" id="KW-0472">Membrane</keyword>
<dbReference type="PANTHER" id="PTHR21136:SF168">
    <property type="entry name" value="VESICLE-ASSOCIATED MEMBRANE PROTEIN 9"/>
    <property type="match status" value="1"/>
</dbReference>
<gene>
    <name evidence="6" type="ORF">Pmar_PMAR027598</name>
</gene>
<evidence type="ECO:0000259" key="4">
    <source>
        <dbReference type="PROSITE" id="PS50859"/>
    </source>
</evidence>
<comment type="subcellular location">
    <subcellularLocation>
        <location evidence="1">Endomembrane system</location>
    </subcellularLocation>
</comment>
<dbReference type="InterPro" id="IPR010908">
    <property type="entry name" value="Longin_dom"/>
</dbReference>
<evidence type="ECO:0000313" key="7">
    <source>
        <dbReference type="Proteomes" id="UP000007800"/>
    </source>
</evidence>
<dbReference type="Gene3D" id="1.20.5.110">
    <property type="match status" value="1"/>
</dbReference>
<dbReference type="AlphaFoldDB" id="C5KC70"/>
<dbReference type="RefSeq" id="XP_002786087.1">
    <property type="nucleotide sequence ID" value="XM_002786041.1"/>
</dbReference>
<name>C5KC70_PERM5</name>